<proteinExistence type="predicted"/>
<keyword evidence="2" id="KW-1185">Reference proteome</keyword>
<organism evidence="1 2">
    <name type="scientific">Hibiscus sabdariffa</name>
    <name type="common">roselle</name>
    <dbReference type="NCBI Taxonomy" id="183260"/>
    <lineage>
        <taxon>Eukaryota</taxon>
        <taxon>Viridiplantae</taxon>
        <taxon>Streptophyta</taxon>
        <taxon>Embryophyta</taxon>
        <taxon>Tracheophyta</taxon>
        <taxon>Spermatophyta</taxon>
        <taxon>Magnoliopsida</taxon>
        <taxon>eudicotyledons</taxon>
        <taxon>Gunneridae</taxon>
        <taxon>Pentapetalae</taxon>
        <taxon>rosids</taxon>
        <taxon>malvids</taxon>
        <taxon>Malvales</taxon>
        <taxon>Malvaceae</taxon>
        <taxon>Malvoideae</taxon>
        <taxon>Hibiscus</taxon>
    </lineage>
</organism>
<dbReference type="Proteomes" id="UP001396334">
    <property type="component" value="Unassembled WGS sequence"/>
</dbReference>
<sequence length="100" mass="11111">MDWNVVVFSRFLEDQGSLVERCKRLQGAMLKVLLSKASWSAGTSRGNLLAEHIVRLVGMDDFQARVLLEPMSGGRFSLIRDGESSIVLYLGFALCVVVHL</sequence>
<evidence type="ECO:0000313" key="1">
    <source>
        <dbReference type="EMBL" id="KAK8987572.1"/>
    </source>
</evidence>
<gene>
    <name evidence="1" type="ORF">V6N11_027318</name>
</gene>
<comment type="caution">
    <text evidence="1">The sequence shown here is derived from an EMBL/GenBank/DDBJ whole genome shotgun (WGS) entry which is preliminary data.</text>
</comment>
<reference evidence="1 2" key="1">
    <citation type="journal article" date="2024" name="G3 (Bethesda)">
        <title>Genome assembly of Hibiscus sabdariffa L. provides insights into metabolisms of medicinal natural products.</title>
        <authorList>
            <person name="Kim T."/>
        </authorList>
    </citation>
    <scope>NUCLEOTIDE SEQUENCE [LARGE SCALE GENOMIC DNA]</scope>
    <source>
        <strain evidence="1">TK-2024</strain>
        <tissue evidence="1">Old leaves</tissue>
    </source>
</reference>
<name>A0ABR2PH16_9ROSI</name>
<accession>A0ABR2PH16</accession>
<dbReference type="EMBL" id="JBBPBN010000060">
    <property type="protein sequence ID" value="KAK8987572.1"/>
    <property type="molecule type" value="Genomic_DNA"/>
</dbReference>
<evidence type="ECO:0000313" key="2">
    <source>
        <dbReference type="Proteomes" id="UP001396334"/>
    </source>
</evidence>
<protein>
    <recommendedName>
        <fullName evidence="3">RNase H type-1 domain-containing protein</fullName>
    </recommendedName>
</protein>
<evidence type="ECO:0008006" key="3">
    <source>
        <dbReference type="Google" id="ProtNLM"/>
    </source>
</evidence>